<feature type="region of interest" description="Disordered" evidence="1">
    <location>
        <begin position="1"/>
        <end position="42"/>
    </location>
</feature>
<organism evidence="2 3">
    <name type="scientific">Plakobranchus ocellatus</name>
    <dbReference type="NCBI Taxonomy" id="259542"/>
    <lineage>
        <taxon>Eukaryota</taxon>
        <taxon>Metazoa</taxon>
        <taxon>Spiralia</taxon>
        <taxon>Lophotrochozoa</taxon>
        <taxon>Mollusca</taxon>
        <taxon>Gastropoda</taxon>
        <taxon>Heterobranchia</taxon>
        <taxon>Euthyneura</taxon>
        <taxon>Panpulmonata</taxon>
        <taxon>Sacoglossa</taxon>
        <taxon>Placobranchoidea</taxon>
        <taxon>Plakobranchidae</taxon>
        <taxon>Plakobranchus</taxon>
    </lineage>
</organism>
<name>A0AAV4CWE9_9GAST</name>
<feature type="compositionally biased region" description="Polar residues" evidence="1">
    <location>
        <begin position="88"/>
        <end position="99"/>
    </location>
</feature>
<evidence type="ECO:0000313" key="2">
    <source>
        <dbReference type="EMBL" id="GFO36227.1"/>
    </source>
</evidence>
<evidence type="ECO:0000313" key="3">
    <source>
        <dbReference type="Proteomes" id="UP000735302"/>
    </source>
</evidence>
<protein>
    <submittedName>
        <fullName evidence="2">Uncharacterized protein</fullName>
    </submittedName>
</protein>
<proteinExistence type="predicted"/>
<dbReference type="EMBL" id="BLXT01007044">
    <property type="protein sequence ID" value="GFO36227.1"/>
    <property type="molecule type" value="Genomic_DNA"/>
</dbReference>
<comment type="caution">
    <text evidence="2">The sequence shown here is derived from an EMBL/GenBank/DDBJ whole genome shotgun (WGS) entry which is preliminary data.</text>
</comment>
<dbReference type="Proteomes" id="UP000735302">
    <property type="component" value="Unassembled WGS sequence"/>
</dbReference>
<reference evidence="2 3" key="1">
    <citation type="journal article" date="2021" name="Elife">
        <title>Chloroplast acquisition without the gene transfer in kleptoplastic sea slugs, Plakobranchus ocellatus.</title>
        <authorList>
            <person name="Maeda T."/>
            <person name="Takahashi S."/>
            <person name="Yoshida T."/>
            <person name="Shimamura S."/>
            <person name="Takaki Y."/>
            <person name="Nagai Y."/>
            <person name="Toyoda A."/>
            <person name="Suzuki Y."/>
            <person name="Arimoto A."/>
            <person name="Ishii H."/>
            <person name="Satoh N."/>
            <person name="Nishiyama T."/>
            <person name="Hasebe M."/>
            <person name="Maruyama T."/>
            <person name="Minagawa J."/>
            <person name="Obokata J."/>
            <person name="Shigenobu S."/>
        </authorList>
    </citation>
    <scope>NUCLEOTIDE SEQUENCE [LARGE SCALE GENOMIC DNA]</scope>
</reference>
<evidence type="ECO:0000256" key="1">
    <source>
        <dbReference type="SAM" id="MobiDB-lite"/>
    </source>
</evidence>
<sequence length="118" mass="12818">MEEIAGDCGCDQSTVVAPDSPRQPSTAPDCPRGSRVSAIGGEMKKIRKLNSHHKSSLHTYRNHGPRLSTLVYFTPAQHPSPLSPLTHKPSQQPRGSTTAADLGDFKTTMGSFTQTYRI</sequence>
<gene>
    <name evidence="2" type="ORF">PoB_006273200</name>
</gene>
<feature type="region of interest" description="Disordered" evidence="1">
    <location>
        <begin position="75"/>
        <end position="106"/>
    </location>
</feature>
<keyword evidence="3" id="KW-1185">Reference proteome</keyword>
<dbReference type="AlphaFoldDB" id="A0AAV4CWE9"/>
<accession>A0AAV4CWE9</accession>